<dbReference type="Proteomes" id="UP000075225">
    <property type="component" value="Unassembled WGS sequence"/>
</dbReference>
<dbReference type="OrthoDB" id="332403at2759"/>
<sequence length="777" mass="84689">DLPVLFRCLRAHTFPSASEFLDGGASAGTGLGLGGAQKGLLFFSGAVGKRGQYFGRGQHLVEAASEQRRRGAGVALILYMVARLHVLPYFKARDAMYLAKLHSLPWRGLLEFCASEPLFGHWALRFVQDAVASALPEVFALLQPRPSAWREDLDPAFLSPVTLSRVCAGDDLRLKQLFAEVAITPFTANTWTALRTRSRLATWSSSSISSSFSSCSSCSPSGEGTLAFSPASPPSALEIFAFARTHLRKLWIDLDPAADPCTSALGSPTEEELCLLLETWRLYSSLEPSVACLALATELIVSFLPSSSSSTSSSSFSFPSSPSSSPSSSSSLGNLFLHASSEEKSDEKLGRVNGSERTARPEGRGLPFSVVAPQYFNVCQNFLNLLLRVPAAVLFRLLAFNVLPDTIYFFLLKMESYVFMGAPVLPGFPQAFFDPEEILASQEAAVFQVLLEVCRLALPSASVCSSRHDAAASGACERPAKAGKEKRASETLLQARVQEAREIEGRNWGVWELLCGIFDRQLTRRPQALQLLFSEGFPLDSVNPVCRFLQQSQLILPLCVAALKEAVAVIWRASEASCEAPKQDPEGSNMVASYERFVRLPAKPSSLSVHPALAPLTVVDRCLFYFKCITCVACDLRDNEALKREVPETNPAFAAESANAVLLESVKRIDDQASEDLCELVGQAIPIVFPLYYLFPKLAVLVSAFLSRRRLLTGETTVAAPPQKDREDGEPGRRLSTARAFCEAVVEQLETDLHRIVQYDMQAKVAAPPVQGEEEAP</sequence>
<evidence type="ECO:0000313" key="2">
    <source>
        <dbReference type="EMBL" id="KYK71782.1"/>
    </source>
</evidence>
<reference evidence="3" key="1">
    <citation type="submission" date="2016-03" db="EMBL/GenBank/DDBJ databases">
        <authorList>
            <person name="Sibley D."/>
            <person name="Venepally P."/>
            <person name="Karamycheva S."/>
            <person name="Hadjithomas M."/>
            <person name="Khan A."/>
            <person name="Brunk B."/>
            <person name="Roos D."/>
            <person name="Caler E."/>
            <person name="Lorenzi H."/>
        </authorList>
    </citation>
    <scope>NUCLEOTIDE SEQUENCE [LARGE SCALE GENOMIC DNA]</scope>
    <source>
        <strain evidence="3">TgCatPRC2</strain>
    </source>
</reference>
<protein>
    <submittedName>
        <fullName evidence="2">Uncharacterized protein</fullName>
    </submittedName>
</protein>
<comment type="caution">
    <text evidence="2">The sequence shown here is derived from an EMBL/GenBank/DDBJ whole genome shotgun (WGS) entry which is preliminary data.</text>
</comment>
<proteinExistence type="predicted"/>
<evidence type="ECO:0000256" key="1">
    <source>
        <dbReference type="SAM" id="MobiDB-lite"/>
    </source>
</evidence>
<gene>
    <name evidence="2" type="ORF">TGPRC2_224510B</name>
</gene>
<dbReference type="VEuPathDB" id="ToxoDB:TGPRC2_224510B"/>
<dbReference type="AlphaFoldDB" id="A0A151HR09"/>
<accession>A0A151HR09</accession>
<feature type="non-terminal residue" evidence="2">
    <location>
        <position position="1"/>
    </location>
</feature>
<evidence type="ECO:0000313" key="3">
    <source>
        <dbReference type="Proteomes" id="UP000075225"/>
    </source>
</evidence>
<name>A0A151HR09_TOXGO</name>
<organism evidence="2 3">
    <name type="scientific">Toxoplasma gondii TgCatPRC2</name>
    <dbReference type="NCBI Taxonomy" id="1130821"/>
    <lineage>
        <taxon>Eukaryota</taxon>
        <taxon>Sar</taxon>
        <taxon>Alveolata</taxon>
        <taxon>Apicomplexa</taxon>
        <taxon>Conoidasida</taxon>
        <taxon>Coccidia</taxon>
        <taxon>Eucoccidiorida</taxon>
        <taxon>Eimeriorina</taxon>
        <taxon>Sarcocystidae</taxon>
        <taxon>Toxoplasma</taxon>
    </lineage>
</organism>
<feature type="region of interest" description="Disordered" evidence="1">
    <location>
        <begin position="342"/>
        <end position="361"/>
    </location>
</feature>
<dbReference type="EMBL" id="AHZP02000134">
    <property type="protein sequence ID" value="KYK71782.1"/>
    <property type="molecule type" value="Genomic_DNA"/>
</dbReference>